<reference evidence="2" key="3">
    <citation type="submission" date="2010-09" db="EMBL/GenBank/DDBJ databases">
        <title>Annotation of Gaeumannomyces graminis var. tritici R3-111a-1.</title>
        <authorList>
            <consortium name="The Broad Institute Genome Sequencing Platform"/>
            <person name="Ma L.-J."/>
            <person name="Dead R."/>
            <person name="Young S.K."/>
            <person name="Zeng Q."/>
            <person name="Gargeya S."/>
            <person name="Fitzgerald M."/>
            <person name="Haas B."/>
            <person name="Abouelleil A."/>
            <person name="Alvarado L."/>
            <person name="Arachchi H.M."/>
            <person name="Berlin A."/>
            <person name="Brown A."/>
            <person name="Chapman S.B."/>
            <person name="Chen Z."/>
            <person name="Dunbar C."/>
            <person name="Freedman E."/>
            <person name="Gearin G."/>
            <person name="Gellesch M."/>
            <person name="Goldberg J."/>
            <person name="Griggs A."/>
            <person name="Gujja S."/>
            <person name="Heiman D."/>
            <person name="Howarth C."/>
            <person name="Larson L."/>
            <person name="Lui A."/>
            <person name="MacDonald P.J.P."/>
            <person name="Mehta T."/>
            <person name="Montmayeur A."/>
            <person name="Murphy C."/>
            <person name="Neiman D."/>
            <person name="Pearson M."/>
            <person name="Priest M."/>
            <person name="Roberts A."/>
            <person name="Saif S."/>
            <person name="Shea T."/>
            <person name="Shenoy N."/>
            <person name="Sisk P."/>
            <person name="Stolte C."/>
            <person name="Sykes S."/>
            <person name="Yandava C."/>
            <person name="Wortman J."/>
            <person name="Nusbaum C."/>
            <person name="Birren B."/>
        </authorList>
    </citation>
    <scope>NUCLEOTIDE SEQUENCE</scope>
    <source>
        <strain evidence="2">R3-111a-1</strain>
    </source>
</reference>
<evidence type="ECO:0000313" key="4">
    <source>
        <dbReference type="Proteomes" id="UP000006039"/>
    </source>
</evidence>
<evidence type="ECO:0000256" key="1">
    <source>
        <dbReference type="SAM" id="Phobius"/>
    </source>
</evidence>
<dbReference type="VEuPathDB" id="FungiDB:GGTG_11539"/>
<reference evidence="3" key="4">
    <citation type="journal article" date="2015" name="G3 (Bethesda)">
        <title>Genome sequences of three phytopathogenic species of the Magnaporthaceae family of fungi.</title>
        <authorList>
            <person name="Okagaki L.H."/>
            <person name="Nunes C.C."/>
            <person name="Sailsbery J."/>
            <person name="Clay B."/>
            <person name="Brown D."/>
            <person name="John T."/>
            <person name="Oh Y."/>
            <person name="Young N."/>
            <person name="Fitzgerald M."/>
            <person name="Haas B.J."/>
            <person name="Zeng Q."/>
            <person name="Young S."/>
            <person name="Adiconis X."/>
            <person name="Fan L."/>
            <person name="Levin J.Z."/>
            <person name="Mitchell T.K."/>
            <person name="Okubara P.A."/>
            <person name="Farman M.L."/>
            <person name="Kohn L.M."/>
            <person name="Birren B."/>
            <person name="Ma L.-J."/>
            <person name="Dean R.A."/>
        </authorList>
    </citation>
    <scope>NUCLEOTIDE SEQUENCE</scope>
    <source>
        <strain evidence="3">R3-111a-1</strain>
    </source>
</reference>
<reference evidence="4" key="1">
    <citation type="submission" date="2010-07" db="EMBL/GenBank/DDBJ databases">
        <title>The genome sequence of Gaeumannomyces graminis var. tritici strain R3-111a-1.</title>
        <authorList>
            <consortium name="The Broad Institute Genome Sequencing Platform"/>
            <person name="Ma L.-J."/>
            <person name="Dead R."/>
            <person name="Young S."/>
            <person name="Zeng Q."/>
            <person name="Koehrsen M."/>
            <person name="Alvarado L."/>
            <person name="Berlin A."/>
            <person name="Chapman S.B."/>
            <person name="Chen Z."/>
            <person name="Freedman E."/>
            <person name="Gellesch M."/>
            <person name="Goldberg J."/>
            <person name="Griggs A."/>
            <person name="Gujja S."/>
            <person name="Heilman E.R."/>
            <person name="Heiman D."/>
            <person name="Hepburn T."/>
            <person name="Howarth C."/>
            <person name="Jen D."/>
            <person name="Larson L."/>
            <person name="Mehta T."/>
            <person name="Neiman D."/>
            <person name="Pearson M."/>
            <person name="Roberts A."/>
            <person name="Saif S."/>
            <person name="Shea T."/>
            <person name="Shenoy N."/>
            <person name="Sisk P."/>
            <person name="Stolte C."/>
            <person name="Sykes S."/>
            <person name="Walk T."/>
            <person name="White J."/>
            <person name="Yandava C."/>
            <person name="Haas B."/>
            <person name="Nusbaum C."/>
            <person name="Birren B."/>
        </authorList>
    </citation>
    <scope>NUCLEOTIDE SEQUENCE [LARGE SCALE GENOMIC DNA]</scope>
    <source>
        <strain evidence="4">R3-111a-1</strain>
    </source>
</reference>
<dbReference type="GeneID" id="20351997"/>
<sequence>MLLIINKIVGKFFRRSLIHFFKPQRGGVKFIISRGRAVLNLLVAFIALRLKLIKLMLFANSFLKKFKIYYKNWYFFISLKRRICNTVLKAAFMLNNKKLTIAFAF</sequence>
<dbReference type="HOGENOM" id="CLU_2236765_0_0_1"/>
<reference evidence="2" key="2">
    <citation type="submission" date="2010-07" db="EMBL/GenBank/DDBJ databases">
        <authorList>
            <consortium name="The Broad Institute Genome Sequencing Platform"/>
            <consortium name="Broad Institute Genome Sequencing Center for Infectious Disease"/>
            <person name="Ma L.-J."/>
            <person name="Dead R."/>
            <person name="Young S."/>
            <person name="Zeng Q."/>
            <person name="Koehrsen M."/>
            <person name="Alvarado L."/>
            <person name="Berlin A."/>
            <person name="Chapman S.B."/>
            <person name="Chen Z."/>
            <person name="Freedman E."/>
            <person name="Gellesch M."/>
            <person name="Goldberg J."/>
            <person name="Griggs A."/>
            <person name="Gujja S."/>
            <person name="Heilman E.R."/>
            <person name="Heiman D."/>
            <person name="Hepburn T."/>
            <person name="Howarth C."/>
            <person name="Jen D."/>
            <person name="Larson L."/>
            <person name="Mehta T."/>
            <person name="Neiman D."/>
            <person name="Pearson M."/>
            <person name="Roberts A."/>
            <person name="Saif S."/>
            <person name="Shea T."/>
            <person name="Shenoy N."/>
            <person name="Sisk P."/>
            <person name="Stolte C."/>
            <person name="Sykes S."/>
            <person name="Walk T."/>
            <person name="White J."/>
            <person name="Yandava C."/>
            <person name="Haas B."/>
            <person name="Nusbaum C."/>
            <person name="Birren B."/>
        </authorList>
    </citation>
    <scope>NUCLEOTIDE SEQUENCE</scope>
    <source>
        <strain evidence="2">R3-111a-1</strain>
    </source>
</reference>
<accession>J3PDG8</accession>
<name>J3PDG8_GAET3</name>
<dbReference type="EnsemblFungi" id="EJT70516">
    <property type="protein sequence ID" value="EJT70516"/>
    <property type="gene ID" value="GGTG_11539"/>
</dbReference>
<keyword evidence="4" id="KW-1185">Reference proteome</keyword>
<feature type="transmembrane region" description="Helical" evidence="1">
    <location>
        <begin position="37"/>
        <end position="57"/>
    </location>
</feature>
<keyword evidence="1" id="KW-0812">Transmembrane</keyword>
<proteinExistence type="predicted"/>
<dbReference type="AlphaFoldDB" id="J3PDG8"/>
<protein>
    <submittedName>
        <fullName evidence="2 3">Uncharacterized protein</fullName>
    </submittedName>
</protein>
<evidence type="ECO:0000313" key="2">
    <source>
        <dbReference type="EMBL" id="EJT70516.1"/>
    </source>
</evidence>
<gene>
    <name evidence="3" type="primary">20351997</name>
    <name evidence="2" type="ORF">GGTG_11539</name>
</gene>
<organism evidence="2">
    <name type="scientific">Gaeumannomyces tritici (strain R3-111a-1)</name>
    <name type="common">Wheat and barley take-all root rot fungus</name>
    <name type="synonym">Gaeumannomyces graminis var. tritici</name>
    <dbReference type="NCBI Taxonomy" id="644352"/>
    <lineage>
        <taxon>Eukaryota</taxon>
        <taxon>Fungi</taxon>
        <taxon>Dikarya</taxon>
        <taxon>Ascomycota</taxon>
        <taxon>Pezizomycotina</taxon>
        <taxon>Sordariomycetes</taxon>
        <taxon>Sordariomycetidae</taxon>
        <taxon>Magnaporthales</taxon>
        <taxon>Magnaporthaceae</taxon>
        <taxon>Gaeumannomyces</taxon>
    </lineage>
</organism>
<dbReference type="EMBL" id="GL385401">
    <property type="protein sequence ID" value="EJT70516.1"/>
    <property type="molecule type" value="Genomic_DNA"/>
</dbReference>
<evidence type="ECO:0000313" key="3">
    <source>
        <dbReference type="EnsemblFungi" id="EJT70516"/>
    </source>
</evidence>
<dbReference type="RefSeq" id="XP_009227694.1">
    <property type="nucleotide sequence ID" value="XM_009229430.1"/>
</dbReference>
<reference evidence="3" key="5">
    <citation type="submission" date="2018-04" db="UniProtKB">
        <authorList>
            <consortium name="EnsemblFungi"/>
        </authorList>
    </citation>
    <scope>IDENTIFICATION</scope>
    <source>
        <strain evidence="3">R3-111a-1</strain>
    </source>
</reference>
<keyword evidence="1" id="KW-0472">Membrane</keyword>
<dbReference type="Proteomes" id="UP000006039">
    <property type="component" value="Unassembled WGS sequence"/>
</dbReference>
<keyword evidence="1" id="KW-1133">Transmembrane helix</keyword>